<keyword evidence="3" id="KW-1185">Reference proteome</keyword>
<protein>
    <submittedName>
        <fullName evidence="2">Membrane-associated PAP2 superfamily phosphatase</fullName>
    </submittedName>
</protein>
<dbReference type="Pfam" id="PF01569">
    <property type="entry name" value="PAP2"/>
    <property type="match status" value="1"/>
</dbReference>
<accession>A0A840S5Q7</accession>
<feature type="domain" description="Phosphatidic acid phosphatase type 2/haloperoxidase" evidence="1">
    <location>
        <begin position="90"/>
        <end position="213"/>
    </location>
</feature>
<comment type="caution">
    <text evidence="2">The sequence shown here is derived from an EMBL/GenBank/DDBJ whole genome shotgun (WGS) entry which is preliminary data.</text>
</comment>
<evidence type="ECO:0000313" key="2">
    <source>
        <dbReference type="EMBL" id="MBB5204828.1"/>
    </source>
</evidence>
<organism evidence="2 3">
    <name type="scientific">Inhella inkyongensis</name>
    <dbReference type="NCBI Taxonomy" id="392593"/>
    <lineage>
        <taxon>Bacteria</taxon>
        <taxon>Pseudomonadati</taxon>
        <taxon>Pseudomonadota</taxon>
        <taxon>Betaproteobacteria</taxon>
        <taxon>Burkholderiales</taxon>
        <taxon>Sphaerotilaceae</taxon>
        <taxon>Inhella</taxon>
    </lineage>
</organism>
<evidence type="ECO:0000313" key="3">
    <source>
        <dbReference type="Proteomes" id="UP000554837"/>
    </source>
</evidence>
<evidence type="ECO:0000259" key="1">
    <source>
        <dbReference type="Pfam" id="PF01569"/>
    </source>
</evidence>
<name>A0A840S5Q7_9BURK</name>
<dbReference type="Proteomes" id="UP000554837">
    <property type="component" value="Unassembled WGS sequence"/>
</dbReference>
<dbReference type="AlphaFoldDB" id="A0A840S5Q7"/>
<dbReference type="RefSeq" id="WP_138855529.1">
    <property type="nucleotide sequence ID" value="NZ_CP040709.1"/>
</dbReference>
<dbReference type="InterPro" id="IPR036938">
    <property type="entry name" value="PAP2/HPO_sf"/>
</dbReference>
<dbReference type="OrthoDB" id="7348799at2"/>
<gene>
    <name evidence="2" type="ORF">HNQ51_002142</name>
</gene>
<dbReference type="SUPFAM" id="SSF48317">
    <property type="entry name" value="Acid phosphatase/Vanadium-dependent haloperoxidase"/>
    <property type="match status" value="1"/>
</dbReference>
<sequence length="247" mass="26419">MGPAAAMRGTLTRPTFLLALGLACALGWDFSGLDLHVARHLGSAQGFAAQHAFWAETLLHDGVRKLLGLAVVLSAALIWRREGRARRVGALLAALLATLAVNALKATSLTSCPWSLAEFGGEPGVEWVSHWQWAVADGGPGHCFPSGHSAGVFALWCLVPAWTEQARWRRLAWLAVGLLGAAASAAQWARGAHFVSHSLWSAWGCAAWAFALQLAMEKGLWARNSLTGPSVNRLGDWLAGSWARMRV</sequence>
<dbReference type="EMBL" id="JACHHO010000002">
    <property type="protein sequence ID" value="MBB5204828.1"/>
    <property type="molecule type" value="Genomic_DNA"/>
</dbReference>
<dbReference type="InterPro" id="IPR000326">
    <property type="entry name" value="PAP2/HPO"/>
</dbReference>
<reference evidence="2 3" key="1">
    <citation type="submission" date="2020-08" db="EMBL/GenBank/DDBJ databases">
        <title>Genomic Encyclopedia of Type Strains, Phase IV (KMG-IV): sequencing the most valuable type-strain genomes for metagenomic binning, comparative biology and taxonomic classification.</title>
        <authorList>
            <person name="Goeker M."/>
        </authorList>
    </citation>
    <scope>NUCLEOTIDE SEQUENCE [LARGE SCALE GENOMIC DNA]</scope>
    <source>
        <strain evidence="2 3">DSM 23958</strain>
    </source>
</reference>
<proteinExistence type="predicted"/>